<evidence type="ECO:0000313" key="3">
    <source>
        <dbReference type="Proteomes" id="UP000051913"/>
    </source>
</evidence>
<sequence>MRNKAPNSQSAKSRAKPQPQMQAANSMLNPGDEAARGTPGTGDDICPECHGSGRINGSPCPNCGGGGTITRAIGGA</sequence>
<name>A0A0R3LMJ7_9BRAD</name>
<protein>
    <recommendedName>
        <fullName evidence="4">Molecular chaperone DnaJ</fullName>
    </recommendedName>
</protein>
<feature type="compositionally biased region" description="Gly residues" evidence="1">
    <location>
        <begin position="63"/>
        <end position="76"/>
    </location>
</feature>
<dbReference type="AlphaFoldDB" id="A0A0R3LMJ7"/>
<reference evidence="2 3" key="1">
    <citation type="submission" date="2014-03" db="EMBL/GenBank/DDBJ databases">
        <title>Bradyrhizobium valentinum sp. nov., isolated from effective nodules of Lupinus mariae-josephae, a lupine endemic of basic-lime soils in Eastern Spain.</title>
        <authorList>
            <person name="Duran D."/>
            <person name="Rey L."/>
            <person name="Navarro A."/>
            <person name="Busquets A."/>
            <person name="Imperial J."/>
            <person name="Ruiz-Argueso T."/>
        </authorList>
    </citation>
    <scope>NUCLEOTIDE SEQUENCE [LARGE SCALE GENOMIC DNA]</scope>
    <source>
        <strain evidence="2 3">LmjM3</strain>
    </source>
</reference>
<gene>
    <name evidence="2" type="ORF">CP49_40360</name>
</gene>
<dbReference type="InterPro" id="IPR036410">
    <property type="entry name" value="HSP_DnaJ_Cys-rich_dom_sf"/>
</dbReference>
<dbReference type="SUPFAM" id="SSF57938">
    <property type="entry name" value="DnaJ/Hsp40 cysteine-rich domain"/>
    <property type="match status" value="1"/>
</dbReference>
<dbReference type="Gene3D" id="6.20.20.10">
    <property type="match status" value="1"/>
</dbReference>
<feature type="compositionally biased region" description="Polar residues" evidence="1">
    <location>
        <begin position="19"/>
        <end position="28"/>
    </location>
</feature>
<dbReference type="STRING" id="1518501.CQ10_38655"/>
<organism evidence="2 3">
    <name type="scientific">Bradyrhizobium valentinum</name>
    <dbReference type="NCBI Taxonomy" id="1518501"/>
    <lineage>
        <taxon>Bacteria</taxon>
        <taxon>Pseudomonadati</taxon>
        <taxon>Pseudomonadota</taxon>
        <taxon>Alphaproteobacteria</taxon>
        <taxon>Hyphomicrobiales</taxon>
        <taxon>Nitrobacteraceae</taxon>
        <taxon>Bradyrhizobium</taxon>
    </lineage>
</organism>
<dbReference type="Proteomes" id="UP000051913">
    <property type="component" value="Unassembled WGS sequence"/>
</dbReference>
<keyword evidence="3" id="KW-1185">Reference proteome</keyword>
<dbReference type="OrthoDB" id="7307073at2"/>
<comment type="caution">
    <text evidence="2">The sequence shown here is derived from an EMBL/GenBank/DDBJ whole genome shotgun (WGS) entry which is preliminary data.</text>
</comment>
<dbReference type="EMBL" id="LLXX01000108">
    <property type="protein sequence ID" value="KRR06416.1"/>
    <property type="molecule type" value="Genomic_DNA"/>
</dbReference>
<feature type="compositionally biased region" description="Polar residues" evidence="1">
    <location>
        <begin position="1"/>
        <end position="12"/>
    </location>
</feature>
<evidence type="ECO:0000313" key="2">
    <source>
        <dbReference type="EMBL" id="KRR06416.1"/>
    </source>
</evidence>
<feature type="region of interest" description="Disordered" evidence="1">
    <location>
        <begin position="1"/>
        <end position="76"/>
    </location>
</feature>
<evidence type="ECO:0008006" key="4">
    <source>
        <dbReference type="Google" id="ProtNLM"/>
    </source>
</evidence>
<accession>A0A0R3LMJ7</accession>
<proteinExistence type="predicted"/>
<dbReference type="RefSeq" id="WP_057851287.1">
    <property type="nucleotide sequence ID" value="NZ_LLXX01000108.1"/>
</dbReference>
<evidence type="ECO:0000256" key="1">
    <source>
        <dbReference type="SAM" id="MobiDB-lite"/>
    </source>
</evidence>